<keyword evidence="2" id="KW-1185">Reference proteome</keyword>
<gene>
    <name evidence="1" type="ORF">ACAOBT_LOCUS16211</name>
</gene>
<sequence>MSTVALFNLKNTTAFQYCNYGSLNTLIEKNRFDNFGKKIDSWNSF</sequence>
<comment type="caution">
    <text evidence="1">The sequence shown here is derived from an EMBL/GenBank/DDBJ whole genome shotgun (WGS) entry which is preliminary data.</text>
</comment>
<dbReference type="Proteomes" id="UP001152888">
    <property type="component" value="Unassembled WGS sequence"/>
</dbReference>
<evidence type="ECO:0000313" key="2">
    <source>
        <dbReference type="Proteomes" id="UP001152888"/>
    </source>
</evidence>
<evidence type="ECO:0000313" key="1">
    <source>
        <dbReference type="EMBL" id="CAH1984619.1"/>
    </source>
</evidence>
<dbReference type="AlphaFoldDB" id="A0A9P0L1H8"/>
<protein>
    <submittedName>
        <fullName evidence="1">Uncharacterized protein</fullName>
    </submittedName>
</protein>
<proteinExistence type="predicted"/>
<accession>A0A9P0L1H8</accession>
<reference evidence="1" key="1">
    <citation type="submission" date="2022-03" db="EMBL/GenBank/DDBJ databases">
        <authorList>
            <person name="Sayadi A."/>
        </authorList>
    </citation>
    <scope>NUCLEOTIDE SEQUENCE</scope>
</reference>
<organism evidence="1 2">
    <name type="scientific">Acanthoscelides obtectus</name>
    <name type="common">Bean weevil</name>
    <name type="synonym">Bruchus obtectus</name>
    <dbReference type="NCBI Taxonomy" id="200917"/>
    <lineage>
        <taxon>Eukaryota</taxon>
        <taxon>Metazoa</taxon>
        <taxon>Ecdysozoa</taxon>
        <taxon>Arthropoda</taxon>
        <taxon>Hexapoda</taxon>
        <taxon>Insecta</taxon>
        <taxon>Pterygota</taxon>
        <taxon>Neoptera</taxon>
        <taxon>Endopterygota</taxon>
        <taxon>Coleoptera</taxon>
        <taxon>Polyphaga</taxon>
        <taxon>Cucujiformia</taxon>
        <taxon>Chrysomeloidea</taxon>
        <taxon>Chrysomelidae</taxon>
        <taxon>Bruchinae</taxon>
        <taxon>Bruchini</taxon>
        <taxon>Acanthoscelides</taxon>
    </lineage>
</organism>
<dbReference type="EMBL" id="CAKOFQ010006959">
    <property type="protein sequence ID" value="CAH1984619.1"/>
    <property type="molecule type" value="Genomic_DNA"/>
</dbReference>
<name>A0A9P0L1H8_ACAOB</name>